<evidence type="ECO:0000313" key="1">
    <source>
        <dbReference type="EMBL" id="VDD24557.1"/>
    </source>
</evidence>
<dbReference type="EMBL" id="LR031874">
    <property type="protein sequence ID" value="VDD24557.1"/>
    <property type="molecule type" value="Genomic_DNA"/>
</dbReference>
<gene>
    <name evidence="1" type="ORF">BOLC2T10222H</name>
</gene>
<dbReference type="AlphaFoldDB" id="A0A3P6D0E9"/>
<reference evidence="1" key="1">
    <citation type="submission" date="2018-11" db="EMBL/GenBank/DDBJ databases">
        <authorList>
            <consortium name="Genoscope - CEA"/>
            <person name="William W."/>
        </authorList>
    </citation>
    <scope>NUCLEOTIDE SEQUENCE</scope>
</reference>
<accession>A0A3P6D0E9</accession>
<organism evidence="1">
    <name type="scientific">Brassica oleracea</name>
    <name type="common">Wild cabbage</name>
    <dbReference type="NCBI Taxonomy" id="3712"/>
    <lineage>
        <taxon>Eukaryota</taxon>
        <taxon>Viridiplantae</taxon>
        <taxon>Streptophyta</taxon>
        <taxon>Embryophyta</taxon>
        <taxon>Tracheophyta</taxon>
        <taxon>Spermatophyta</taxon>
        <taxon>Magnoliopsida</taxon>
        <taxon>eudicotyledons</taxon>
        <taxon>Gunneridae</taxon>
        <taxon>Pentapetalae</taxon>
        <taxon>rosids</taxon>
        <taxon>malvids</taxon>
        <taxon>Brassicales</taxon>
        <taxon>Brassicaceae</taxon>
        <taxon>Brassiceae</taxon>
        <taxon>Brassica</taxon>
    </lineage>
</organism>
<protein>
    <submittedName>
        <fullName evidence="1">Uncharacterized protein</fullName>
    </submittedName>
</protein>
<proteinExistence type="predicted"/>
<name>A0A3P6D0E9_BRAOL</name>
<sequence>MSHLVRLVVGDWERGGQRTWRFNVDQMEVKHDIVVRENEMYNALLGMVRTNYKLDQILLPCELVILTYSFPDFSDDPIGYTLPPVELKEDGDVELFMSVRLDCPWLDLYVTFGDRDVDGYRHQRREEDGITMGMVARTEITITELEGINL</sequence>